<evidence type="ECO:0000313" key="3">
    <source>
        <dbReference type="Proteomes" id="UP000215335"/>
    </source>
</evidence>
<gene>
    <name evidence="2" type="ORF">TSAR_011997</name>
</gene>
<dbReference type="Proteomes" id="UP000215335">
    <property type="component" value="Unassembled WGS sequence"/>
</dbReference>
<evidence type="ECO:0000256" key="1">
    <source>
        <dbReference type="SAM" id="MobiDB-lite"/>
    </source>
</evidence>
<name>A0A232EUX2_9HYME</name>
<feature type="region of interest" description="Disordered" evidence="1">
    <location>
        <begin position="1"/>
        <end position="21"/>
    </location>
</feature>
<keyword evidence="3" id="KW-1185">Reference proteome</keyword>
<accession>A0A232EUX2</accession>
<evidence type="ECO:0000313" key="2">
    <source>
        <dbReference type="EMBL" id="OXU22136.1"/>
    </source>
</evidence>
<sequence>MIRTSEGETIRAKGRALIDRQ</sequence>
<organism evidence="2 3">
    <name type="scientific">Trichomalopsis sarcophagae</name>
    <dbReference type="NCBI Taxonomy" id="543379"/>
    <lineage>
        <taxon>Eukaryota</taxon>
        <taxon>Metazoa</taxon>
        <taxon>Ecdysozoa</taxon>
        <taxon>Arthropoda</taxon>
        <taxon>Hexapoda</taxon>
        <taxon>Insecta</taxon>
        <taxon>Pterygota</taxon>
        <taxon>Neoptera</taxon>
        <taxon>Endopterygota</taxon>
        <taxon>Hymenoptera</taxon>
        <taxon>Apocrita</taxon>
        <taxon>Proctotrupomorpha</taxon>
        <taxon>Chalcidoidea</taxon>
        <taxon>Pteromalidae</taxon>
        <taxon>Pteromalinae</taxon>
        <taxon>Trichomalopsis</taxon>
    </lineage>
</organism>
<protein>
    <submittedName>
        <fullName evidence="2">Uncharacterized protein</fullName>
    </submittedName>
</protein>
<dbReference type="AlphaFoldDB" id="A0A232EUX2"/>
<comment type="caution">
    <text evidence="2">The sequence shown here is derived from an EMBL/GenBank/DDBJ whole genome shotgun (WGS) entry which is preliminary data.</text>
</comment>
<reference evidence="2 3" key="1">
    <citation type="journal article" date="2017" name="Curr. Biol.">
        <title>The Evolution of Venom by Co-option of Single-Copy Genes.</title>
        <authorList>
            <person name="Martinson E.O."/>
            <person name="Mrinalini"/>
            <person name="Kelkar Y.D."/>
            <person name="Chang C.H."/>
            <person name="Werren J.H."/>
        </authorList>
    </citation>
    <scope>NUCLEOTIDE SEQUENCE [LARGE SCALE GENOMIC DNA]</scope>
    <source>
        <strain evidence="2 3">Alberta</strain>
        <tissue evidence="2">Whole body</tissue>
    </source>
</reference>
<proteinExistence type="predicted"/>
<dbReference type="EMBL" id="NNAY01002081">
    <property type="protein sequence ID" value="OXU22136.1"/>
    <property type="molecule type" value="Genomic_DNA"/>
</dbReference>